<evidence type="ECO:0000256" key="1">
    <source>
        <dbReference type="SAM" id="MobiDB-lite"/>
    </source>
</evidence>
<sequence>MPPTFLLSLLIALVALSVRASKIDEWEPKRLAPTPETTIATAEEDERDLGYYSKSAKSSWSSWWDYSSKSTKSSWPSWDYSSKSSKSSWPSWDYSSKSSKSSWPSWSSGDYHSESARWEPVN</sequence>
<evidence type="ECO:0000313" key="3">
    <source>
        <dbReference type="EMBL" id="EJK75440.1"/>
    </source>
</evidence>
<keyword evidence="2" id="KW-0732">Signal</keyword>
<organism evidence="3 4">
    <name type="scientific">Thalassiosira oceanica</name>
    <name type="common">Marine diatom</name>
    <dbReference type="NCBI Taxonomy" id="159749"/>
    <lineage>
        <taxon>Eukaryota</taxon>
        <taxon>Sar</taxon>
        <taxon>Stramenopiles</taxon>
        <taxon>Ochrophyta</taxon>
        <taxon>Bacillariophyta</taxon>
        <taxon>Coscinodiscophyceae</taxon>
        <taxon>Thalassiosirophycidae</taxon>
        <taxon>Thalassiosirales</taxon>
        <taxon>Thalassiosiraceae</taxon>
        <taxon>Thalassiosira</taxon>
    </lineage>
</organism>
<proteinExistence type="predicted"/>
<comment type="caution">
    <text evidence="3">The sequence shown here is derived from an EMBL/GenBank/DDBJ whole genome shotgun (WGS) entry which is preliminary data.</text>
</comment>
<feature type="chain" id="PRO_5003837855" evidence="2">
    <location>
        <begin position="21"/>
        <end position="122"/>
    </location>
</feature>
<protein>
    <submittedName>
        <fullName evidence="3">Uncharacterized protein</fullName>
    </submittedName>
</protein>
<reference evidence="3 4" key="1">
    <citation type="journal article" date="2012" name="Genome Biol.">
        <title>Genome and low-iron response of an oceanic diatom adapted to chronic iron limitation.</title>
        <authorList>
            <person name="Lommer M."/>
            <person name="Specht M."/>
            <person name="Roy A.S."/>
            <person name="Kraemer L."/>
            <person name="Andreson R."/>
            <person name="Gutowska M.A."/>
            <person name="Wolf J."/>
            <person name="Bergner S.V."/>
            <person name="Schilhabel M.B."/>
            <person name="Klostermeier U.C."/>
            <person name="Beiko R.G."/>
            <person name="Rosenstiel P."/>
            <person name="Hippler M."/>
            <person name="Laroche J."/>
        </authorList>
    </citation>
    <scope>NUCLEOTIDE SEQUENCE [LARGE SCALE GENOMIC DNA]</scope>
    <source>
        <strain evidence="3 4">CCMP1005</strain>
    </source>
</reference>
<evidence type="ECO:0000313" key="4">
    <source>
        <dbReference type="Proteomes" id="UP000266841"/>
    </source>
</evidence>
<dbReference type="AlphaFoldDB" id="K0TDB4"/>
<feature type="signal peptide" evidence="2">
    <location>
        <begin position="1"/>
        <end position="20"/>
    </location>
</feature>
<evidence type="ECO:0000256" key="2">
    <source>
        <dbReference type="SAM" id="SignalP"/>
    </source>
</evidence>
<keyword evidence="4" id="KW-1185">Reference proteome</keyword>
<name>K0TDB4_THAOC</name>
<gene>
    <name evidence="3" type="ORF">THAOC_02836</name>
</gene>
<feature type="compositionally biased region" description="Low complexity" evidence="1">
    <location>
        <begin position="53"/>
        <end position="108"/>
    </location>
</feature>
<dbReference type="Proteomes" id="UP000266841">
    <property type="component" value="Unassembled WGS sequence"/>
</dbReference>
<feature type="region of interest" description="Disordered" evidence="1">
    <location>
        <begin position="52"/>
        <end position="122"/>
    </location>
</feature>
<feature type="compositionally biased region" description="Basic and acidic residues" evidence="1">
    <location>
        <begin position="111"/>
        <end position="122"/>
    </location>
</feature>
<dbReference type="EMBL" id="AGNL01002935">
    <property type="protein sequence ID" value="EJK75440.1"/>
    <property type="molecule type" value="Genomic_DNA"/>
</dbReference>
<accession>K0TDB4</accession>